<dbReference type="InterPro" id="IPR011993">
    <property type="entry name" value="PH-like_dom_sf"/>
</dbReference>
<protein>
    <submittedName>
        <fullName evidence="1">Uncharacterized protein</fullName>
    </submittedName>
</protein>
<proteinExistence type="predicted"/>
<evidence type="ECO:0000313" key="2">
    <source>
        <dbReference type="Proteomes" id="UP001558652"/>
    </source>
</evidence>
<organism evidence="1 2">
    <name type="scientific">Ranatra chinensis</name>
    <dbReference type="NCBI Taxonomy" id="642074"/>
    <lineage>
        <taxon>Eukaryota</taxon>
        <taxon>Metazoa</taxon>
        <taxon>Ecdysozoa</taxon>
        <taxon>Arthropoda</taxon>
        <taxon>Hexapoda</taxon>
        <taxon>Insecta</taxon>
        <taxon>Pterygota</taxon>
        <taxon>Neoptera</taxon>
        <taxon>Paraneoptera</taxon>
        <taxon>Hemiptera</taxon>
        <taxon>Heteroptera</taxon>
        <taxon>Panheteroptera</taxon>
        <taxon>Nepomorpha</taxon>
        <taxon>Nepidae</taxon>
        <taxon>Ranatrinae</taxon>
        <taxon>Ranatra</taxon>
    </lineage>
</organism>
<gene>
    <name evidence="1" type="ORF">AAG570_005965</name>
</gene>
<dbReference type="EMBL" id="JBFDAA010000019">
    <property type="protein sequence ID" value="KAL1115675.1"/>
    <property type="molecule type" value="Genomic_DNA"/>
</dbReference>
<dbReference type="PANTHER" id="PTHR15832">
    <property type="entry name" value="SHC (SRC HOMOLOGY DOMAIN C-TERMINAL) ADAPTOR HOMOLOG"/>
    <property type="match status" value="1"/>
</dbReference>
<dbReference type="Gene3D" id="2.30.29.30">
    <property type="entry name" value="Pleckstrin-homology domain (PH domain)/Phosphotyrosine-binding domain (PTB)"/>
    <property type="match status" value="1"/>
</dbReference>
<keyword evidence="2" id="KW-1185">Reference proteome</keyword>
<reference evidence="1 2" key="1">
    <citation type="submission" date="2024-07" db="EMBL/GenBank/DDBJ databases">
        <title>Chromosome-level genome assembly of the water stick insect Ranatra chinensis (Heteroptera: Nepidae).</title>
        <authorList>
            <person name="Liu X."/>
        </authorList>
    </citation>
    <scope>NUCLEOTIDE SEQUENCE [LARGE SCALE GENOMIC DNA]</scope>
    <source>
        <strain evidence="1">Cailab_2021Rc</strain>
        <tissue evidence="1">Muscle</tissue>
    </source>
</reference>
<accession>A0ABD0XZ94</accession>
<dbReference type="AlphaFoldDB" id="A0ABD0XZ94"/>
<dbReference type="Proteomes" id="UP001558652">
    <property type="component" value="Unassembled WGS sequence"/>
</dbReference>
<sequence length="169" mass="19393">MASKRRNTFYESKKQETTEIGCVKDHTRVSDWKDLILSTLDFLAEPHRSIPSMRSIPVCGFHVNVQAKDVYMAHALRRISYASCDPAHSQFSFLAREPKGHFTLQYCHTFLAKTPEQELGGNLRWWTREEKSVDPEPERRFASSCKDADIIGYPMIELLGEAGDTRIIT</sequence>
<dbReference type="PANTHER" id="PTHR15832:SF2">
    <property type="entry name" value="SH2 DOMAIN-CONTAINING PROTEIN"/>
    <property type="match status" value="1"/>
</dbReference>
<dbReference type="SUPFAM" id="SSF50729">
    <property type="entry name" value="PH domain-like"/>
    <property type="match status" value="1"/>
</dbReference>
<comment type="caution">
    <text evidence="1">The sequence shown here is derived from an EMBL/GenBank/DDBJ whole genome shotgun (WGS) entry which is preliminary data.</text>
</comment>
<name>A0ABD0XZ94_9HEMI</name>
<evidence type="ECO:0000313" key="1">
    <source>
        <dbReference type="EMBL" id="KAL1115675.1"/>
    </source>
</evidence>